<dbReference type="GO" id="GO:0016020">
    <property type="term" value="C:membrane"/>
    <property type="evidence" value="ECO:0007669"/>
    <property type="project" value="UniProtKB-SubCell"/>
</dbReference>
<evidence type="ECO:0000256" key="4">
    <source>
        <dbReference type="ARBA" id="ARBA00022989"/>
    </source>
</evidence>
<dbReference type="GO" id="GO:0055085">
    <property type="term" value="P:transmembrane transport"/>
    <property type="evidence" value="ECO:0007669"/>
    <property type="project" value="TreeGrafter"/>
</dbReference>
<comment type="similarity">
    <text evidence="2">Belongs to the autoinducer-2 exporter (AI-2E) (TC 2.A.86) family.</text>
</comment>
<accession>A0A5B2V8L8</accession>
<keyword evidence="3 6" id="KW-0812">Transmembrane</keyword>
<sequence>MTIQKQVGFWIAALVVFALGLWLLRDVLLPFVAGLALAYLLDPLADRLERLGLGRLGATLLILGLFVLGFVLVLFLLAPLVAGQVGSFVANLPAYAARLQRLALDYGQPIVERLGGPQSLRDVEASVGDLVSQGAGWLTAFLRSLWSGGQALVSIVALLVVTPVVAFYLLIDWDHMVEAVDSWLPRPHQATIRELFVEINAAIAGFIRGQTAVCLILGTFYAIGLSVLGLNFGVLIGLSAGLLSFIPYVGSLTGLLLSVGVAIVQFWPDGLMVAATLGVFVFGQFVEGNILSPKLVGASVGLHPVWLMFALLAFGSLFGFVGLLLAVPLAAAAGVLARFALRRYLASSLYSGAPRSIAGHEPALITDVRAAGDA</sequence>
<dbReference type="Proteomes" id="UP000323142">
    <property type="component" value="Unassembled WGS sequence"/>
</dbReference>
<evidence type="ECO:0000313" key="8">
    <source>
        <dbReference type="Proteomes" id="UP000323142"/>
    </source>
</evidence>
<dbReference type="RefSeq" id="WP_149820896.1">
    <property type="nucleotide sequence ID" value="NZ_VUOA01000036.1"/>
</dbReference>
<dbReference type="Pfam" id="PF01594">
    <property type="entry name" value="AI-2E_transport"/>
    <property type="match status" value="1"/>
</dbReference>
<proteinExistence type="inferred from homology"/>
<organism evidence="7 8">
    <name type="scientific">Salinarimonas soli</name>
    <dbReference type="NCBI Taxonomy" id="1638099"/>
    <lineage>
        <taxon>Bacteria</taxon>
        <taxon>Pseudomonadati</taxon>
        <taxon>Pseudomonadota</taxon>
        <taxon>Alphaproteobacteria</taxon>
        <taxon>Hyphomicrobiales</taxon>
        <taxon>Salinarimonadaceae</taxon>
        <taxon>Salinarimonas</taxon>
    </lineage>
</organism>
<dbReference type="InterPro" id="IPR002549">
    <property type="entry name" value="AI-2E-like"/>
</dbReference>
<feature type="transmembrane region" description="Helical" evidence="6">
    <location>
        <begin position="7"/>
        <end position="24"/>
    </location>
</feature>
<evidence type="ECO:0000256" key="3">
    <source>
        <dbReference type="ARBA" id="ARBA00022692"/>
    </source>
</evidence>
<feature type="transmembrane region" description="Helical" evidence="6">
    <location>
        <begin position="306"/>
        <end position="337"/>
    </location>
</feature>
<feature type="transmembrane region" description="Helical" evidence="6">
    <location>
        <begin position="242"/>
        <end position="263"/>
    </location>
</feature>
<evidence type="ECO:0000256" key="5">
    <source>
        <dbReference type="ARBA" id="ARBA00023136"/>
    </source>
</evidence>
<dbReference type="PANTHER" id="PTHR21716:SF64">
    <property type="entry name" value="AI-2 TRANSPORT PROTEIN TQSA"/>
    <property type="match status" value="1"/>
</dbReference>
<evidence type="ECO:0000256" key="6">
    <source>
        <dbReference type="SAM" id="Phobius"/>
    </source>
</evidence>
<dbReference type="PANTHER" id="PTHR21716">
    <property type="entry name" value="TRANSMEMBRANE PROTEIN"/>
    <property type="match status" value="1"/>
</dbReference>
<evidence type="ECO:0000313" key="7">
    <source>
        <dbReference type="EMBL" id="KAA2235321.1"/>
    </source>
</evidence>
<feature type="transmembrane region" description="Helical" evidence="6">
    <location>
        <begin position="151"/>
        <end position="171"/>
    </location>
</feature>
<keyword evidence="4 6" id="KW-1133">Transmembrane helix</keyword>
<feature type="transmembrane region" description="Helical" evidence="6">
    <location>
        <begin position="30"/>
        <end position="48"/>
    </location>
</feature>
<dbReference type="OrthoDB" id="5792512at2"/>
<reference evidence="7 8" key="1">
    <citation type="submission" date="2019-09" db="EMBL/GenBank/DDBJ databases">
        <title>Salinarimonas rosea gen. nov., sp. nov., a new member of the a-2 subgroup of the Proteobacteria.</title>
        <authorList>
            <person name="Liu J."/>
        </authorList>
    </citation>
    <scope>NUCLEOTIDE SEQUENCE [LARGE SCALE GENOMIC DNA]</scope>
    <source>
        <strain evidence="7 8">BN140002</strain>
    </source>
</reference>
<dbReference type="EMBL" id="VUOA01000036">
    <property type="protein sequence ID" value="KAA2235321.1"/>
    <property type="molecule type" value="Genomic_DNA"/>
</dbReference>
<dbReference type="AlphaFoldDB" id="A0A5B2V8L8"/>
<keyword evidence="5 6" id="KW-0472">Membrane</keyword>
<protein>
    <submittedName>
        <fullName evidence="7">AI-2E family transporter</fullName>
    </submittedName>
</protein>
<name>A0A5B2V8L8_9HYPH</name>
<comment type="subcellular location">
    <subcellularLocation>
        <location evidence="1">Membrane</location>
        <topology evidence="1">Multi-pass membrane protein</topology>
    </subcellularLocation>
</comment>
<keyword evidence="8" id="KW-1185">Reference proteome</keyword>
<feature type="transmembrane region" description="Helical" evidence="6">
    <location>
        <begin position="212"/>
        <end position="236"/>
    </location>
</feature>
<comment type="caution">
    <text evidence="7">The sequence shown here is derived from an EMBL/GenBank/DDBJ whole genome shotgun (WGS) entry which is preliminary data.</text>
</comment>
<evidence type="ECO:0000256" key="1">
    <source>
        <dbReference type="ARBA" id="ARBA00004141"/>
    </source>
</evidence>
<reference evidence="7 8" key="2">
    <citation type="submission" date="2019-09" db="EMBL/GenBank/DDBJ databases">
        <authorList>
            <person name="Jin C."/>
        </authorList>
    </citation>
    <scope>NUCLEOTIDE SEQUENCE [LARGE SCALE GENOMIC DNA]</scope>
    <source>
        <strain evidence="7 8">BN140002</strain>
    </source>
</reference>
<evidence type="ECO:0000256" key="2">
    <source>
        <dbReference type="ARBA" id="ARBA00009773"/>
    </source>
</evidence>
<feature type="transmembrane region" description="Helical" evidence="6">
    <location>
        <begin position="270"/>
        <end position="286"/>
    </location>
</feature>
<feature type="transmembrane region" description="Helical" evidence="6">
    <location>
        <begin position="60"/>
        <end position="82"/>
    </location>
</feature>
<gene>
    <name evidence="7" type="ORF">F0L46_20100</name>
</gene>